<dbReference type="Proteomes" id="UP000193804">
    <property type="component" value="Unassembled WGS sequence"/>
</dbReference>
<dbReference type="InterPro" id="IPR007484">
    <property type="entry name" value="Peptidase_M28"/>
</dbReference>
<dbReference type="AlphaFoldDB" id="A0A1X7J2D7"/>
<protein>
    <submittedName>
        <fullName evidence="2">Peptidase family M28</fullName>
    </submittedName>
</protein>
<dbReference type="OrthoDB" id="844214at2"/>
<proteinExistence type="predicted"/>
<dbReference type="GO" id="GO:0008235">
    <property type="term" value="F:metalloexopeptidase activity"/>
    <property type="evidence" value="ECO:0007669"/>
    <property type="project" value="InterPro"/>
</dbReference>
<gene>
    <name evidence="2" type="ORF">SAMN05661096_01181</name>
</gene>
<dbReference type="GO" id="GO:0006508">
    <property type="term" value="P:proteolysis"/>
    <property type="evidence" value="ECO:0007669"/>
    <property type="project" value="InterPro"/>
</dbReference>
<feature type="domain" description="Peptidase M28" evidence="1">
    <location>
        <begin position="216"/>
        <end position="404"/>
    </location>
</feature>
<evidence type="ECO:0000259" key="1">
    <source>
        <dbReference type="Pfam" id="PF04389"/>
    </source>
</evidence>
<dbReference type="InterPro" id="IPR045175">
    <property type="entry name" value="M28_fam"/>
</dbReference>
<sequence length="409" mass="45825">MRPLFILFFLLNISICSSQHNLAQHHIEVLTSDSLAGRGFTENGQEKAADFIIKELKRFQVKANGSNGFKQKLSYSVNTFPGSVQFSITNQKTVKIFAAGKDFLFHSASAPTDIQGQIQKISADFEFPKKAKNQIFYTEKNKHNTKAIEELIQSFLFESTTKENLLIIQDSSKWSWFPSSKQSENTVLYVKDQLFKNALVAAKTESEFVSDFESSNIIGKVEGERSDSVIMLSAHYDHLGQMGNAIFRGANDNASGVAMLLALAKYYGENKPPFDTYFLFTTAEEVGLLGSYFFLENPVLDLSKVKMLINLDMVGTGDEGITVVNAIKHQRYFDLLKNLNNERTVQIKARGEACNSDHCLFDQIGVPAVFIYTLGGKKAYHDIYDNGADLSLEAFDGLHDLIIESLEQY</sequence>
<evidence type="ECO:0000313" key="2">
    <source>
        <dbReference type="EMBL" id="SMG21366.1"/>
    </source>
</evidence>
<dbReference type="RefSeq" id="WP_085516153.1">
    <property type="nucleotide sequence ID" value="NZ_FXAW01000002.1"/>
</dbReference>
<dbReference type="PANTHER" id="PTHR12147:SF26">
    <property type="entry name" value="PEPTIDASE M28 DOMAIN-CONTAINING PROTEIN"/>
    <property type="match status" value="1"/>
</dbReference>
<name>A0A1X7J2D7_9BACT</name>
<reference evidence="3" key="1">
    <citation type="submission" date="2017-04" db="EMBL/GenBank/DDBJ databases">
        <authorList>
            <person name="Varghese N."/>
            <person name="Submissions S."/>
        </authorList>
    </citation>
    <scope>NUCLEOTIDE SEQUENCE [LARGE SCALE GENOMIC DNA]</scope>
    <source>
        <strain evidence="3">DSM 4125</strain>
    </source>
</reference>
<dbReference type="Gene3D" id="3.40.630.10">
    <property type="entry name" value="Zn peptidases"/>
    <property type="match status" value="1"/>
</dbReference>
<dbReference type="PANTHER" id="PTHR12147">
    <property type="entry name" value="METALLOPEPTIDASE M28 FAMILY MEMBER"/>
    <property type="match status" value="1"/>
</dbReference>
<accession>A0A1X7J2D7</accession>
<keyword evidence="3" id="KW-1185">Reference proteome</keyword>
<dbReference type="SUPFAM" id="SSF53187">
    <property type="entry name" value="Zn-dependent exopeptidases"/>
    <property type="match status" value="1"/>
</dbReference>
<evidence type="ECO:0000313" key="3">
    <source>
        <dbReference type="Proteomes" id="UP000193804"/>
    </source>
</evidence>
<dbReference type="STRING" id="1028.SAMN05661096_01181"/>
<organism evidence="2 3">
    <name type="scientific">Marivirga sericea</name>
    <dbReference type="NCBI Taxonomy" id="1028"/>
    <lineage>
        <taxon>Bacteria</taxon>
        <taxon>Pseudomonadati</taxon>
        <taxon>Bacteroidota</taxon>
        <taxon>Cytophagia</taxon>
        <taxon>Cytophagales</taxon>
        <taxon>Marivirgaceae</taxon>
        <taxon>Marivirga</taxon>
    </lineage>
</organism>
<dbReference type="EMBL" id="FXAW01000002">
    <property type="protein sequence ID" value="SMG21366.1"/>
    <property type="molecule type" value="Genomic_DNA"/>
</dbReference>
<dbReference type="Pfam" id="PF04389">
    <property type="entry name" value="Peptidase_M28"/>
    <property type="match status" value="1"/>
</dbReference>